<evidence type="ECO:0000313" key="2">
    <source>
        <dbReference type="Proteomes" id="UP000721920"/>
    </source>
</evidence>
<comment type="caution">
    <text evidence="1">The sequence shown here is derived from an EMBL/GenBank/DDBJ whole genome shotgun (WGS) entry which is preliminary data.</text>
</comment>
<organism evidence="1 2">
    <name type="scientific">Levilactobacillus hammesii</name>
    <dbReference type="NCBI Taxonomy" id="267633"/>
    <lineage>
        <taxon>Bacteria</taxon>
        <taxon>Bacillati</taxon>
        <taxon>Bacillota</taxon>
        <taxon>Bacilli</taxon>
        <taxon>Lactobacillales</taxon>
        <taxon>Lactobacillaceae</taxon>
        <taxon>Levilactobacillus</taxon>
    </lineage>
</organism>
<dbReference type="AlphaFoldDB" id="A0A921F050"/>
<reference evidence="1" key="1">
    <citation type="journal article" date="2021" name="PeerJ">
        <title>Extensive microbial diversity within the chicken gut microbiome revealed by metagenomics and culture.</title>
        <authorList>
            <person name="Gilroy R."/>
            <person name="Ravi A."/>
            <person name="Getino M."/>
            <person name="Pursley I."/>
            <person name="Horton D.L."/>
            <person name="Alikhan N.F."/>
            <person name="Baker D."/>
            <person name="Gharbi K."/>
            <person name="Hall N."/>
            <person name="Watson M."/>
            <person name="Adriaenssens E.M."/>
            <person name="Foster-Nyarko E."/>
            <person name="Jarju S."/>
            <person name="Secka A."/>
            <person name="Antonio M."/>
            <person name="Oren A."/>
            <person name="Chaudhuri R.R."/>
            <person name="La Ragione R."/>
            <person name="Hildebrand F."/>
            <person name="Pallen M.J."/>
        </authorList>
    </citation>
    <scope>NUCLEOTIDE SEQUENCE</scope>
    <source>
        <strain evidence="1">CHK173-2145</strain>
    </source>
</reference>
<name>A0A921F050_9LACO</name>
<dbReference type="Proteomes" id="UP000721920">
    <property type="component" value="Unassembled WGS sequence"/>
</dbReference>
<dbReference type="EMBL" id="DYXN01000076">
    <property type="protein sequence ID" value="HJE86961.1"/>
    <property type="molecule type" value="Genomic_DNA"/>
</dbReference>
<evidence type="ECO:0000313" key="1">
    <source>
        <dbReference type="EMBL" id="HJE86961.1"/>
    </source>
</evidence>
<proteinExistence type="predicted"/>
<protein>
    <submittedName>
        <fullName evidence="1">Uncharacterized protein</fullName>
    </submittedName>
</protein>
<reference evidence="1" key="2">
    <citation type="submission" date="2021-09" db="EMBL/GenBank/DDBJ databases">
        <authorList>
            <person name="Gilroy R."/>
        </authorList>
    </citation>
    <scope>NUCLEOTIDE SEQUENCE</scope>
    <source>
        <strain evidence="1">CHK173-2145</strain>
    </source>
</reference>
<gene>
    <name evidence="1" type="ORF">K8U88_05175</name>
</gene>
<accession>A0A921F050</accession>
<sequence>MVNLLTRGLAPAVRLKIEDTGVIDFTHLKLEDVTRFIPRGEVEVDWQSLLFIKNKRPADTIVLTLYDGFFRTPLSPRELVDLAIASTDKTWHDHNTNVDILHLSGPTPVVSGNLQLLVTEQPARKNHTSWVGVQSIERVNAASEKKVRVQLKNGMEMIFRDRAVRLRKKMAEAQRIKYYLIREHEDLRRHFAPDEGAAQIVDDFDGHESRLQRSVRLVSACFTMCNHPLSPEHVRKVILNVQQGRREVFNFEDEHY</sequence>